<accession>A0A2G9GYE0</accession>
<dbReference type="AlphaFoldDB" id="A0A2G9GYE0"/>
<keyword evidence="3" id="KW-1185">Reference proteome</keyword>
<evidence type="ECO:0000256" key="1">
    <source>
        <dbReference type="SAM" id="Phobius"/>
    </source>
</evidence>
<keyword evidence="1" id="KW-0472">Membrane</keyword>
<reference evidence="3" key="1">
    <citation type="journal article" date="2018" name="Gigascience">
        <title>Genome assembly of the Pink Ipe (Handroanthus impetiginosus, Bignoniaceae), a highly valued, ecologically keystone Neotropical timber forest tree.</title>
        <authorList>
            <person name="Silva-Junior O.B."/>
            <person name="Grattapaglia D."/>
            <person name="Novaes E."/>
            <person name="Collevatti R.G."/>
        </authorList>
    </citation>
    <scope>NUCLEOTIDE SEQUENCE [LARGE SCALE GENOMIC DNA]</scope>
    <source>
        <strain evidence="3">cv. UFG-1</strain>
    </source>
</reference>
<protein>
    <submittedName>
        <fullName evidence="2">Uncharacterized protein</fullName>
    </submittedName>
</protein>
<dbReference type="EMBL" id="NKXS01003351">
    <property type="protein sequence ID" value="PIN10020.1"/>
    <property type="molecule type" value="Genomic_DNA"/>
</dbReference>
<organism evidence="2 3">
    <name type="scientific">Handroanthus impetiginosus</name>
    <dbReference type="NCBI Taxonomy" id="429701"/>
    <lineage>
        <taxon>Eukaryota</taxon>
        <taxon>Viridiplantae</taxon>
        <taxon>Streptophyta</taxon>
        <taxon>Embryophyta</taxon>
        <taxon>Tracheophyta</taxon>
        <taxon>Spermatophyta</taxon>
        <taxon>Magnoliopsida</taxon>
        <taxon>eudicotyledons</taxon>
        <taxon>Gunneridae</taxon>
        <taxon>Pentapetalae</taxon>
        <taxon>asterids</taxon>
        <taxon>lamiids</taxon>
        <taxon>Lamiales</taxon>
        <taxon>Bignoniaceae</taxon>
        <taxon>Crescentiina</taxon>
        <taxon>Tabebuia alliance</taxon>
        <taxon>Handroanthus</taxon>
    </lineage>
</organism>
<gene>
    <name evidence="2" type="ORF">CDL12_17392</name>
</gene>
<keyword evidence="1" id="KW-0812">Transmembrane</keyword>
<proteinExistence type="predicted"/>
<comment type="caution">
    <text evidence="2">The sequence shown here is derived from an EMBL/GenBank/DDBJ whole genome shotgun (WGS) entry which is preliminary data.</text>
</comment>
<name>A0A2G9GYE0_9LAMI</name>
<keyword evidence="1" id="KW-1133">Transmembrane helix</keyword>
<evidence type="ECO:0000313" key="2">
    <source>
        <dbReference type="EMBL" id="PIN10020.1"/>
    </source>
</evidence>
<evidence type="ECO:0000313" key="3">
    <source>
        <dbReference type="Proteomes" id="UP000231279"/>
    </source>
</evidence>
<feature type="transmembrane region" description="Helical" evidence="1">
    <location>
        <begin position="70"/>
        <end position="89"/>
    </location>
</feature>
<sequence>MKKILKNRELNFGLSFRQQPQKSRALSSFKLLSILLGKALRICSKTCHCPLCFSARPPPNSQAFRRLLRILYFLPLLLLSLPLSLYIYVCMYVCDLACIIKIK</sequence>
<dbReference type="Proteomes" id="UP000231279">
    <property type="component" value="Unassembled WGS sequence"/>
</dbReference>